<dbReference type="AlphaFoldDB" id="A0A2B7ZR01"/>
<dbReference type="Proteomes" id="UP000226031">
    <property type="component" value="Unassembled WGS sequence"/>
</dbReference>
<protein>
    <submittedName>
        <fullName evidence="2">Uncharacterized protein</fullName>
    </submittedName>
</protein>
<keyword evidence="3" id="KW-1185">Reference proteome</keyword>
<evidence type="ECO:0000256" key="1">
    <source>
        <dbReference type="SAM" id="MobiDB-lite"/>
    </source>
</evidence>
<comment type="caution">
    <text evidence="2">The sequence shown here is derived from an EMBL/GenBank/DDBJ whole genome shotgun (WGS) entry which is preliminary data.</text>
</comment>
<evidence type="ECO:0000313" key="3">
    <source>
        <dbReference type="Proteomes" id="UP000226031"/>
    </source>
</evidence>
<sequence>MSGAKKSSLTSLETWIKIVTSRKFKICSGNKDPGERVAPTKSGNNDSKDLKQA</sequence>
<feature type="region of interest" description="Disordered" evidence="1">
    <location>
        <begin position="28"/>
        <end position="53"/>
    </location>
</feature>
<name>A0A2B7ZR01_9EURO</name>
<proteinExistence type="predicted"/>
<reference evidence="2 3" key="1">
    <citation type="submission" date="2017-10" db="EMBL/GenBank/DDBJ databases">
        <title>Comparative genomics in systemic dimorphic fungi from Ajellomycetaceae.</title>
        <authorList>
            <person name="Munoz J.F."/>
            <person name="Mcewen J.G."/>
            <person name="Clay O.K."/>
            <person name="Cuomo C.A."/>
        </authorList>
    </citation>
    <scope>NUCLEOTIDE SEQUENCE [LARGE SCALE GENOMIC DNA]</scope>
    <source>
        <strain evidence="2 3">UAMH4076</strain>
    </source>
</reference>
<evidence type="ECO:0000313" key="2">
    <source>
        <dbReference type="EMBL" id="PGH35422.1"/>
    </source>
</evidence>
<organism evidence="2 3">
    <name type="scientific">[Emmonsia] crescens</name>
    <dbReference type="NCBI Taxonomy" id="73230"/>
    <lineage>
        <taxon>Eukaryota</taxon>
        <taxon>Fungi</taxon>
        <taxon>Dikarya</taxon>
        <taxon>Ascomycota</taxon>
        <taxon>Pezizomycotina</taxon>
        <taxon>Eurotiomycetes</taxon>
        <taxon>Eurotiomycetidae</taxon>
        <taxon>Onygenales</taxon>
        <taxon>Ajellomycetaceae</taxon>
        <taxon>Emergomyces</taxon>
    </lineage>
</organism>
<accession>A0A2B7ZR01</accession>
<dbReference type="EMBL" id="PDND01000022">
    <property type="protein sequence ID" value="PGH35422.1"/>
    <property type="molecule type" value="Genomic_DNA"/>
</dbReference>
<gene>
    <name evidence="2" type="ORF">GX50_01760</name>
</gene>